<keyword evidence="2" id="KW-0067">ATP-binding</keyword>
<dbReference type="GO" id="GO:0005524">
    <property type="term" value="F:ATP binding"/>
    <property type="evidence" value="ECO:0007669"/>
    <property type="project" value="UniProtKB-KW"/>
</dbReference>
<evidence type="ECO:0000256" key="1">
    <source>
        <dbReference type="PIRSR" id="PIRSR640198-1"/>
    </source>
</evidence>
<dbReference type="InterPro" id="IPR036597">
    <property type="entry name" value="Fido-like_dom_sf"/>
</dbReference>
<dbReference type="AlphaFoldDB" id="D9SEQ6"/>
<dbReference type="InterPro" id="IPR040198">
    <property type="entry name" value="Fido_containing"/>
</dbReference>
<feature type="domain" description="Fido" evidence="3">
    <location>
        <begin position="232"/>
        <end position="384"/>
    </location>
</feature>
<dbReference type="PANTHER" id="PTHR13504:SF38">
    <property type="entry name" value="FIDO DOMAIN-CONTAINING PROTEIN"/>
    <property type="match status" value="1"/>
</dbReference>
<evidence type="ECO:0000256" key="2">
    <source>
        <dbReference type="PIRSR" id="PIRSR640198-2"/>
    </source>
</evidence>
<dbReference type="KEGG" id="gca:Galf_0972"/>
<dbReference type="STRING" id="395494.Galf_0972"/>
<keyword evidence="2" id="KW-0547">Nucleotide-binding</keyword>
<organism evidence="4 5">
    <name type="scientific">Gallionella capsiferriformans (strain ES-2)</name>
    <name type="common">Gallionella ferruginea capsiferriformans (strain ES-2)</name>
    <dbReference type="NCBI Taxonomy" id="395494"/>
    <lineage>
        <taxon>Bacteria</taxon>
        <taxon>Pseudomonadati</taxon>
        <taxon>Pseudomonadota</taxon>
        <taxon>Betaproteobacteria</taxon>
        <taxon>Nitrosomonadales</taxon>
        <taxon>Gallionellaceae</taxon>
        <taxon>Gallionella</taxon>
    </lineage>
</organism>
<dbReference type="EMBL" id="CP002159">
    <property type="protein sequence ID" value="ADL55003.1"/>
    <property type="molecule type" value="Genomic_DNA"/>
</dbReference>
<dbReference type="Proteomes" id="UP000001235">
    <property type="component" value="Chromosome"/>
</dbReference>
<dbReference type="PROSITE" id="PS51459">
    <property type="entry name" value="FIDO"/>
    <property type="match status" value="1"/>
</dbReference>
<dbReference type="OrthoDB" id="9813719at2"/>
<dbReference type="PANTHER" id="PTHR13504">
    <property type="entry name" value="FIDO DOMAIN-CONTAINING PROTEIN DDB_G0283145"/>
    <property type="match status" value="1"/>
</dbReference>
<evidence type="ECO:0000313" key="5">
    <source>
        <dbReference type="Proteomes" id="UP000001235"/>
    </source>
</evidence>
<keyword evidence="5" id="KW-1185">Reference proteome</keyword>
<gene>
    <name evidence="4" type="ordered locus">Galf_0972</name>
</gene>
<evidence type="ECO:0000313" key="4">
    <source>
        <dbReference type="EMBL" id="ADL55003.1"/>
    </source>
</evidence>
<feature type="binding site" evidence="2">
    <location>
        <begin position="317"/>
        <end position="324"/>
    </location>
    <ligand>
        <name>ATP</name>
        <dbReference type="ChEBI" id="CHEBI:30616"/>
    </ligand>
</feature>
<feature type="active site" evidence="1">
    <location>
        <position position="313"/>
    </location>
</feature>
<dbReference type="Pfam" id="PF02661">
    <property type="entry name" value="Fic"/>
    <property type="match status" value="1"/>
</dbReference>
<dbReference type="Gene3D" id="1.10.3290.10">
    <property type="entry name" value="Fido-like domain"/>
    <property type="match status" value="1"/>
</dbReference>
<protein>
    <submittedName>
        <fullName evidence="4">Filamentation induced by cAMP protein Fic</fullName>
    </submittedName>
</protein>
<dbReference type="RefSeq" id="WP_013292943.1">
    <property type="nucleotide sequence ID" value="NC_014394.1"/>
</dbReference>
<dbReference type="InterPro" id="IPR003812">
    <property type="entry name" value="Fido"/>
</dbReference>
<name>D9SEQ6_GALCS</name>
<dbReference type="SUPFAM" id="SSF140931">
    <property type="entry name" value="Fic-like"/>
    <property type="match status" value="1"/>
</dbReference>
<evidence type="ECO:0000259" key="3">
    <source>
        <dbReference type="PROSITE" id="PS51459"/>
    </source>
</evidence>
<accession>D9SEQ6</accession>
<dbReference type="HOGENOM" id="CLU_042149_0_0_4"/>
<dbReference type="eggNOG" id="COG3177">
    <property type="taxonomic scope" value="Bacteria"/>
</dbReference>
<sequence length="496" mass="55894">MIPVGYAYLIQLLGLQVRQLERPAAITGAVNKRIDSATRVLFPRGVAIDDSITGHLEFALRHEGVNLEVIDAVFEHLAPNELVERLAATPTGAHIRRICFLWEWLTGQSLPVDAVSTGGYVDLFPADHYVVADEPVNSPKFRVRDNALGTRDFCPTVQLASVPTTPPFADLLAEADRALASVTDPALYERALSYLYLSETRSNFAIERETPNADKQERFVQLLQHASDTELVTEDWLVELQNLVVRDVYSQEASYRTRQNWLEDSTGRVTFFPPAPDDMRIAMKGLEAFINGTRCRNPLLKAAASGFGFVYLHPFMDGNGRLHRFLIHHALARAHARENGVVVPVSAVMLKNIPDYLSVLSGFSKPVTRLWSYTRGDITPIVTEAANGRSYRYINFDREVTFLHTMIQKAVQEEIPRELAWLVGYDIAFQQIEAQFDLPNKDISALIRMIQSNQGKLSENRRKQFFHLPNDVLDCIEAITRDAFGSETEHNDNLMV</sequence>
<reference evidence="4 5" key="1">
    <citation type="submission" date="2010-08" db="EMBL/GenBank/DDBJ databases">
        <title>Complete sequence of Gallionella capsiferriformans ES-2.</title>
        <authorList>
            <consortium name="US DOE Joint Genome Institute"/>
            <person name="Lucas S."/>
            <person name="Copeland A."/>
            <person name="Lapidus A."/>
            <person name="Cheng J.-F."/>
            <person name="Bruce D."/>
            <person name="Goodwin L."/>
            <person name="Pitluck S."/>
            <person name="Chertkov O."/>
            <person name="Davenport K.W."/>
            <person name="Detter J.C."/>
            <person name="Han C."/>
            <person name="Tapia R."/>
            <person name="Land M."/>
            <person name="Hauser L."/>
            <person name="Chang Y.-J."/>
            <person name="Jeffries C."/>
            <person name="Kyrpides N."/>
            <person name="Ivanova N."/>
            <person name="Mikhailova N."/>
            <person name="Shelobolina E.S."/>
            <person name="Picardal F."/>
            <person name="Roden E."/>
            <person name="Emerson D."/>
            <person name="Woyke T."/>
        </authorList>
    </citation>
    <scope>NUCLEOTIDE SEQUENCE [LARGE SCALE GENOMIC DNA]</scope>
    <source>
        <strain evidence="4 5">ES-2</strain>
    </source>
</reference>
<proteinExistence type="predicted"/>